<accession>A0A7U2MTY4</accession>
<feature type="domain" description="Ketoreductase" evidence="1">
    <location>
        <begin position="9"/>
        <end position="169"/>
    </location>
</feature>
<dbReference type="InterPro" id="IPR013968">
    <property type="entry name" value="PKS_KR"/>
</dbReference>
<dbReference type="SUPFAM" id="SSF51735">
    <property type="entry name" value="NAD(P)-binding Rossmann-fold domains"/>
    <property type="match status" value="1"/>
</dbReference>
<name>A0A7U2MTY4_ASPFN</name>
<dbReference type="InterPro" id="IPR036291">
    <property type="entry name" value="NAD(P)-bd_dom_sf"/>
</dbReference>
<dbReference type="InterPro" id="IPR057326">
    <property type="entry name" value="KR_dom"/>
</dbReference>
<dbReference type="EMBL" id="CP044618">
    <property type="protein sequence ID" value="QRD89798.1"/>
    <property type="molecule type" value="Genomic_DNA"/>
</dbReference>
<dbReference type="PANTHER" id="PTHR43775:SF28">
    <property type="entry name" value="SYNTHASE, PUTATIVE-RELATED"/>
    <property type="match status" value="1"/>
</dbReference>
<dbReference type="GO" id="GO:0006633">
    <property type="term" value="P:fatty acid biosynthetic process"/>
    <property type="evidence" value="ECO:0007669"/>
    <property type="project" value="TreeGrafter"/>
</dbReference>
<dbReference type="Pfam" id="PF08659">
    <property type="entry name" value="KR"/>
    <property type="match status" value="2"/>
</dbReference>
<dbReference type="GO" id="GO:0004312">
    <property type="term" value="F:fatty acid synthase activity"/>
    <property type="evidence" value="ECO:0007669"/>
    <property type="project" value="TreeGrafter"/>
</dbReference>
<dbReference type="VEuPathDB" id="FungiDB:AFLA_002163"/>
<sequence>MEVVFPSSASYLLVGGLGGLGRAVSRWMVEQGARYLVYLSRTAGSTKENGGFIKELNAMGCHVECIQGSVAKIEDVQAVISRCKSPLKGVFQMSISLNVRHCYHIMQTSKMRLLTDSVLNQDRPFSHMSYEEWNSSLSPKVQGTWNLHNSVLTGIPHWTGEKMHRFPVGGSRL</sequence>
<gene>
    <name evidence="2" type="ORF">F9C07_1510834</name>
</gene>
<reference evidence="3" key="1">
    <citation type="journal article" date="2021" name="G3 (Bethesda)">
        <title>Chromosome assembled and annotated genome sequence of Aspergillus flavus NRRL 3357.</title>
        <authorList>
            <person name="Skerker J.M."/>
            <person name="Pianalto K.M."/>
            <person name="Mondo S.J."/>
            <person name="Yang K."/>
            <person name="Arkin A.P."/>
            <person name="Keller N.P."/>
            <person name="Grigoriev I.V."/>
            <person name="Louise Glass N.L."/>
        </authorList>
    </citation>
    <scope>NUCLEOTIDE SEQUENCE [LARGE SCALE GENOMIC DNA]</scope>
    <source>
        <strain evidence="3">ATCC 200026 / FGSC A1120 / IAM 13836 / NRRL 3357 / JCM 12722 / SRRC 167</strain>
    </source>
</reference>
<dbReference type="PANTHER" id="PTHR43775">
    <property type="entry name" value="FATTY ACID SYNTHASE"/>
    <property type="match status" value="1"/>
</dbReference>
<dbReference type="Gene3D" id="3.40.50.720">
    <property type="entry name" value="NAD(P)-binding Rossmann-like Domain"/>
    <property type="match status" value="1"/>
</dbReference>
<dbReference type="SMART" id="SM00822">
    <property type="entry name" value="PKS_KR"/>
    <property type="match status" value="1"/>
</dbReference>
<evidence type="ECO:0000313" key="3">
    <source>
        <dbReference type="Proteomes" id="UP000596276"/>
    </source>
</evidence>
<proteinExistence type="predicted"/>
<evidence type="ECO:0000259" key="1">
    <source>
        <dbReference type="SMART" id="SM00822"/>
    </source>
</evidence>
<dbReference type="Proteomes" id="UP000596276">
    <property type="component" value="Chromosome 4"/>
</dbReference>
<dbReference type="AlphaFoldDB" id="A0A7U2MTY4"/>
<evidence type="ECO:0000313" key="2">
    <source>
        <dbReference type="EMBL" id="QRD89798.1"/>
    </source>
</evidence>
<keyword evidence="3" id="KW-1185">Reference proteome</keyword>
<protein>
    <submittedName>
        <fullName evidence="2">KR domain-containing protein</fullName>
    </submittedName>
</protein>
<dbReference type="GO" id="GO:0044550">
    <property type="term" value="P:secondary metabolite biosynthetic process"/>
    <property type="evidence" value="ECO:0007669"/>
    <property type="project" value="TreeGrafter"/>
</dbReference>
<dbReference type="VEuPathDB" id="FungiDB:F9C07_1510834"/>
<organism evidence="2 3">
    <name type="scientific">Aspergillus flavus (strain ATCC 200026 / FGSC A1120 / IAM 13836 / NRRL 3357 / JCM 12722 / SRRC 167)</name>
    <dbReference type="NCBI Taxonomy" id="332952"/>
    <lineage>
        <taxon>Eukaryota</taxon>
        <taxon>Fungi</taxon>
        <taxon>Dikarya</taxon>
        <taxon>Ascomycota</taxon>
        <taxon>Pezizomycotina</taxon>
        <taxon>Eurotiomycetes</taxon>
        <taxon>Eurotiomycetidae</taxon>
        <taxon>Eurotiales</taxon>
        <taxon>Aspergillaceae</taxon>
        <taxon>Aspergillus</taxon>
        <taxon>Aspergillus subgen. Circumdati</taxon>
    </lineage>
</organism>
<dbReference type="InterPro" id="IPR050091">
    <property type="entry name" value="PKS_NRPS_Biosynth_Enz"/>
</dbReference>